<organism evidence="5 6">
    <name type="scientific">Vibrio mediterranei</name>
    <dbReference type="NCBI Taxonomy" id="689"/>
    <lineage>
        <taxon>Bacteria</taxon>
        <taxon>Pseudomonadati</taxon>
        <taxon>Pseudomonadota</taxon>
        <taxon>Gammaproteobacteria</taxon>
        <taxon>Vibrionales</taxon>
        <taxon>Vibrionaceae</taxon>
        <taxon>Vibrio</taxon>
    </lineage>
</organism>
<accession>A0A3G4VHZ5</accession>
<keyword evidence="2" id="KW-0238">DNA-binding</keyword>
<dbReference type="PROSITE" id="PS01124">
    <property type="entry name" value="HTH_ARAC_FAMILY_2"/>
    <property type="match status" value="1"/>
</dbReference>
<dbReference type="InterPro" id="IPR029442">
    <property type="entry name" value="GyrI-like"/>
</dbReference>
<keyword evidence="1" id="KW-0805">Transcription regulation</keyword>
<dbReference type="Gene3D" id="3.20.80.10">
    <property type="entry name" value="Regulatory factor, effector binding domain"/>
    <property type="match status" value="1"/>
</dbReference>
<dbReference type="PANTHER" id="PTHR40055:SF1">
    <property type="entry name" value="TRANSCRIPTIONAL REGULATOR YGIV-RELATED"/>
    <property type="match status" value="1"/>
</dbReference>
<dbReference type="InterPro" id="IPR018060">
    <property type="entry name" value="HTH_AraC"/>
</dbReference>
<protein>
    <submittedName>
        <fullName evidence="5">AraC family transcriptional regulator</fullName>
    </submittedName>
</protein>
<dbReference type="SUPFAM" id="SSF46689">
    <property type="entry name" value="Homeodomain-like"/>
    <property type="match status" value="2"/>
</dbReference>
<dbReference type="RefSeq" id="WP_124941311.1">
    <property type="nucleotide sequence ID" value="NZ_CP033578.1"/>
</dbReference>
<dbReference type="InterPro" id="IPR018062">
    <property type="entry name" value="HTH_AraC-typ_CS"/>
</dbReference>
<feature type="domain" description="HTH araC/xylS-type" evidence="4">
    <location>
        <begin position="10"/>
        <end position="108"/>
    </location>
</feature>
<dbReference type="SMART" id="SM00871">
    <property type="entry name" value="AraC_E_bind"/>
    <property type="match status" value="1"/>
</dbReference>
<dbReference type="Pfam" id="PF12833">
    <property type="entry name" value="HTH_18"/>
    <property type="match status" value="1"/>
</dbReference>
<dbReference type="InterPro" id="IPR010499">
    <property type="entry name" value="AraC_E-bd"/>
</dbReference>
<evidence type="ECO:0000256" key="1">
    <source>
        <dbReference type="ARBA" id="ARBA00023015"/>
    </source>
</evidence>
<name>A0A3G4VHZ5_9VIBR</name>
<reference evidence="5 6" key="1">
    <citation type="submission" date="2018-11" db="EMBL/GenBank/DDBJ databases">
        <title>Complete Genome Sequence of Vbrio mediterranei 117-T6: a Potential Pathogen Bacteria Isolated from the Conchocelis of Pyropia.</title>
        <authorList>
            <person name="Liu Q."/>
        </authorList>
    </citation>
    <scope>NUCLEOTIDE SEQUENCE [LARGE SCALE GENOMIC DNA]</scope>
    <source>
        <strain evidence="5 6">117-T6</strain>
    </source>
</reference>
<dbReference type="AlphaFoldDB" id="A0A3G4VHZ5"/>
<evidence type="ECO:0000256" key="2">
    <source>
        <dbReference type="ARBA" id="ARBA00023125"/>
    </source>
</evidence>
<proteinExistence type="predicted"/>
<evidence type="ECO:0000259" key="4">
    <source>
        <dbReference type="PROSITE" id="PS01124"/>
    </source>
</evidence>
<dbReference type="PANTHER" id="PTHR40055">
    <property type="entry name" value="TRANSCRIPTIONAL REGULATOR YGIV-RELATED"/>
    <property type="match status" value="1"/>
</dbReference>
<dbReference type="GO" id="GO:0043565">
    <property type="term" value="F:sequence-specific DNA binding"/>
    <property type="evidence" value="ECO:0007669"/>
    <property type="project" value="InterPro"/>
</dbReference>
<dbReference type="SUPFAM" id="SSF55136">
    <property type="entry name" value="Probable bacterial effector-binding domain"/>
    <property type="match status" value="1"/>
</dbReference>
<sequence length="300" mass="34094">MKTDYHKRLRPVIRYLESHYDNPTNLVQVAEKAHLSPYHFHRIFKAVVGETLNDFIRRLRLEQAANELFYNKPDITTVALDSGFASSQSLAKAFKKYFGITPTDIRNCRDLEEYGCLMRNSKIGHKLRNNGHENGEADLYTEAESKTWSTMMDIKTFESGQLAYVRVTGPYGENYEPAIDTLYTWAGPKGLAGNTSIFVYHDNPEITPADKCRTDICLLVESTVDVSNGVELMSFDGGKYACIRKTITEKSQYGPAWEELMGQVVEQQLDSDDRPCFELYHSYNLETNTADVSFCTAIKA</sequence>
<dbReference type="Proteomes" id="UP000279760">
    <property type="component" value="Chromosome 2"/>
</dbReference>
<dbReference type="PROSITE" id="PS00041">
    <property type="entry name" value="HTH_ARAC_FAMILY_1"/>
    <property type="match status" value="1"/>
</dbReference>
<keyword evidence="3" id="KW-0804">Transcription</keyword>
<dbReference type="InterPro" id="IPR011256">
    <property type="entry name" value="Reg_factor_effector_dom_sf"/>
</dbReference>
<dbReference type="Gene3D" id="1.10.10.60">
    <property type="entry name" value="Homeodomain-like"/>
    <property type="match status" value="2"/>
</dbReference>
<dbReference type="EMBL" id="CP033578">
    <property type="protein sequence ID" value="AYV23232.1"/>
    <property type="molecule type" value="Genomic_DNA"/>
</dbReference>
<dbReference type="InterPro" id="IPR050908">
    <property type="entry name" value="SmbC-like"/>
</dbReference>
<dbReference type="GO" id="GO:0003700">
    <property type="term" value="F:DNA-binding transcription factor activity"/>
    <property type="evidence" value="ECO:0007669"/>
    <property type="project" value="InterPro"/>
</dbReference>
<evidence type="ECO:0000313" key="5">
    <source>
        <dbReference type="EMBL" id="AYV23232.1"/>
    </source>
</evidence>
<gene>
    <name evidence="5" type="ORF">ECB94_18170</name>
</gene>
<evidence type="ECO:0000256" key="3">
    <source>
        <dbReference type="ARBA" id="ARBA00023163"/>
    </source>
</evidence>
<evidence type="ECO:0000313" key="6">
    <source>
        <dbReference type="Proteomes" id="UP000279760"/>
    </source>
</evidence>
<dbReference type="Pfam" id="PF06445">
    <property type="entry name" value="GyrI-like"/>
    <property type="match status" value="1"/>
</dbReference>
<dbReference type="InterPro" id="IPR009057">
    <property type="entry name" value="Homeodomain-like_sf"/>
</dbReference>
<dbReference type="SMART" id="SM00342">
    <property type="entry name" value="HTH_ARAC"/>
    <property type="match status" value="1"/>
</dbReference>